<dbReference type="Pfam" id="PF15795">
    <property type="entry name" value="Spec3"/>
    <property type="match status" value="1"/>
</dbReference>
<dbReference type="GeneID" id="20198154"/>
<evidence type="ECO:0000256" key="4">
    <source>
        <dbReference type="ARBA" id="ARBA00023136"/>
    </source>
</evidence>
<protein>
    <submittedName>
        <fullName evidence="7 8">Uncharacterized protein</fullName>
    </submittedName>
</protein>
<dbReference type="HOGENOM" id="CLU_680224_0_0_1"/>
<dbReference type="GO" id="GO:0071683">
    <property type="term" value="C:sensory dendrite"/>
    <property type="evidence" value="ECO:0000318"/>
    <property type="project" value="GO_Central"/>
</dbReference>
<dbReference type="InParanoid" id="T1ENK4"/>
<sequence>MSTESTRKLFQFKQRPKFFSKFKSTKVSDISEESFQNESSIYLKDETSRKEFKKESDSDSKASKSSKSTTLTAASSIESDLKSVNPNEQIDGSAVNYIETMSTNTVSTIEATNKRPTLQRLFWKSLVKKHKKTILGKLREQDLILSMDSTDQYAKRSEYKSGEEGSDRHREESYEDFKHGKKNDKDRRVMLDADFSRSGDTYIRSAIPYLPKKVAVICLILNLIIPGSGTIFSGLLVLICGQPRMGSKDGIYASTLCVNVAVGSMQLLTVPFFFVGWIWSLVWGIYIILLADLKFTFLPDKPMIKFLNYWKIHNFFNLNVEEKQKIEKEQYENQLRAKALSAFDPKFRMWTAPFPRFPRNFANRWILRSALNFVSDGEVVASAREQDNEIYETRNGHEQLDEQQS</sequence>
<comment type="subcellular location">
    <subcellularLocation>
        <location evidence="1">Membrane</location>
        <topology evidence="1">Multi-pass membrane protein</topology>
    </subcellularLocation>
</comment>
<feature type="region of interest" description="Disordered" evidence="5">
    <location>
        <begin position="155"/>
        <end position="180"/>
    </location>
</feature>
<keyword evidence="9" id="KW-1185">Reference proteome</keyword>
<feature type="transmembrane region" description="Helical" evidence="6">
    <location>
        <begin position="214"/>
        <end position="239"/>
    </location>
</feature>
<keyword evidence="3 6" id="KW-1133">Transmembrane helix</keyword>
<dbReference type="GO" id="GO:0050954">
    <property type="term" value="P:sensory perception of mechanical stimulus"/>
    <property type="evidence" value="ECO:0000318"/>
    <property type="project" value="GO_Central"/>
</dbReference>
<gene>
    <name evidence="8" type="primary">20198154</name>
    <name evidence="7" type="ORF">HELRODRAFT_159084</name>
</gene>
<evidence type="ECO:0000256" key="3">
    <source>
        <dbReference type="ARBA" id="ARBA00022989"/>
    </source>
</evidence>
<feature type="compositionally biased region" description="Low complexity" evidence="5">
    <location>
        <begin position="63"/>
        <end position="76"/>
    </location>
</feature>
<organism evidence="8 9">
    <name type="scientific">Helobdella robusta</name>
    <name type="common">Californian leech</name>
    <dbReference type="NCBI Taxonomy" id="6412"/>
    <lineage>
        <taxon>Eukaryota</taxon>
        <taxon>Metazoa</taxon>
        <taxon>Spiralia</taxon>
        <taxon>Lophotrochozoa</taxon>
        <taxon>Annelida</taxon>
        <taxon>Clitellata</taxon>
        <taxon>Hirudinea</taxon>
        <taxon>Rhynchobdellida</taxon>
        <taxon>Glossiphoniidae</taxon>
        <taxon>Helobdella</taxon>
    </lineage>
</organism>
<evidence type="ECO:0000256" key="2">
    <source>
        <dbReference type="ARBA" id="ARBA00022692"/>
    </source>
</evidence>
<dbReference type="PANTHER" id="PTHR21676">
    <property type="entry name" value="PROTEIN STUM"/>
    <property type="match status" value="1"/>
</dbReference>
<dbReference type="OrthoDB" id="361532at2759"/>
<dbReference type="EnsemblMetazoa" id="HelroT159084">
    <property type="protein sequence ID" value="HelroP159084"/>
    <property type="gene ID" value="HelroG159084"/>
</dbReference>
<dbReference type="InterPro" id="IPR026673">
    <property type="entry name" value="SPEC3/Stum"/>
</dbReference>
<name>T1ENK4_HELRO</name>
<dbReference type="AlphaFoldDB" id="T1ENK4"/>
<evidence type="ECO:0000256" key="5">
    <source>
        <dbReference type="SAM" id="MobiDB-lite"/>
    </source>
</evidence>
<dbReference type="GO" id="GO:0042330">
    <property type="term" value="P:taxis"/>
    <property type="evidence" value="ECO:0000318"/>
    <property type="project" value="GO_Central"/>
</dbReference>
<dbReference type="EMBL" id="KB095811">
    <property type="protein sequence ID" value="ESO12528.1"/>
    <property type="molecule type" value="Genomic_DNA"/>
</dbReference>
<keyword evidence="4 6" id="KW-0472">Membrane</keyword>
<dbReference type="RefSeq" id="XP_009009248.1">
    <property type="nucleotide sequence ID" value="XM_009011000.1"/>
</dbReference>
<dbReference type="eggNOG" id="ENOG502S270">
    <property type="taxonomic scope" value="Eukaryota"/>
</dbReference>
<dbReference type="GO" id="GO:0019230">
    <property type="term" value="P:proprioception"/>
    <property type="evidence" value="ECO:0000318"/>
    <property type="project" value="GO_Central"/>
</dbReference>
<dbReference type="PANTHER" id="PTHR21676:SF6">
    <property type="entry name" value="PROTEIN STUM"/>
    <property type="match status" value="1"/>
</dbReference>
<dbReference type="GO" id="GO:0016020">
    <property type="term" value="C:membrane"/>
    <property type="evidence" value="ECO:0007669"/>
    <property type="project" value="UniProtKB-SubCell"/>
</dbReference>
<evidence type="ECO:0000256" key="6">
    <source>
        <dbReference type="SAM" id="Phobius"/>
    </source>
</evidence>
<reference evidence="9" key="1">
    <citation type="submission" date="2012-12" db="EMBL/GenBank/DDBJ databases">
        <authorList>
            <person name="Hellsten U."/>
            <person name="Grimwood J."/>
            <person name="Chapman J.A."/>
            <person name="Shapiro H."/>
            <person name="Aerts A."/>
            <person name="Otillar R.P."/>
            <person name="Terry A.Y."/>
            <person name="Boore J.L."/>
            <person name="Simakov O."/>
            <person name="Marletaz F."/>
            <person name="Cho S.-J."/>
            <person name="Edsinger-Gonzales E."/>
            <person name="Havlak P."/>
            <person name="Kuo D.-H."/>
            <person name="Larsson T."/>
            <person name="Lv J."/>
            <person name="Arendt D."/>
            <person name="Savage R."/>
            <person name="Osoegawa K."/>
            <person name="de Jong P."/>
            <person name="Lindberg D.R."/>
            <person name="Seaver E.C."/>
            <person name="Weisblat D.A."/>
            <person name="Putnam N.H."/>
            <person name="Grigoriev I.V."/>
            <person name="Rokhsar D.S."/>
        </authorList>
    </citation>
    <scope>NUCLEOTIDE SEQUENCE</scope>
</reference>
<accession>T1ENK4</accession>
<feature type="compositionally biased region" description="Basic and acidic residues" evidence="5">
    <location>
        <begin position="46"/>
        <end position="62"/>
    </location>
</feature>
<dbReference type="EMBL" id="AMQM01000185">
    <property type="status" value="NOT_ANNOTATED_CDS"/>
    <property type="molecule type" value="Genomic_DNA"/>
</dbReference>
<evidence type="ECO:0000256" key="1">
    <source>
        <dbReference type="ARBA" id="ARBA00004141"/>
    </source>
</evidence>
<reference evidence="7 9" key="2">
    <citation type="journal article" date="2013" name="Nature">
        <title>Insights into bilaterian evolution from three spiralian genomes.</title>
        <authorList>
            <person name="Simakov O."/>
            <person name="Marletaz F."/>
            <person name="Cho S.J."/>
            <person name="Edsinger-Gonzales E."/>
            <person name="Havlak P."/>
            <person name="Hellsten U."/>
            <person name="Kuo D.H."/>
            <person name="Larsson T."/>
            <person name="Lv J."/>
            <person name="Arendt D."/>
            <person name="Savage R."/>
            <person name="Osoegawa K."/>
            <person name="de Jong P."/>
            <person name="Grimwood J."/>
            <person name="Chapman J.A."/>
            <person name="Shapiro H."/>
            <person name="Aerts A."/>
            <person name="Otillar R.P."/>
            <person name="Terry A.Y."/>
            <person name="Boore J.L."/>
            <person name="Grigoriev I.V."/>
            <person name="Lindberg D.R."/>
            <person name="Seaver E.C."/>
            <person name="Weisblat D.A."/>
            <person name="Putnam N.H."/>
            <person name="Rokhsar D.S."/>
        </authorList>
    </citation>
    <scope>NUCLEOTIDE SEQUENCE</scope>
</reference>
<reference evidence="8" key="3">
    <citation type="submission" date="2015-06" db="UniProtKB">
        <authorList>
            <consortium name="EnsemblMetazoa"/>
        </authorList>
    </citation>
    <scope>IDENTIFICATION</scope>
</reference>
<feature type="region of interest" description="Disordered" evidence="5">
    <location>
        <begin position="46"/>
        <end position="88"/>
    </location>
</feature>
<feature type="transmembrane region" description="Helical" evidence="6">
    <location>
        <begin position="274"/>
        <end position="293"/>
    </location>
</feature>
<dbReference type="CTD" id="20198154"/>
<evidence type="ECO:0000313" key="9">
    <source>
        <dbReference type="Proteomes" id="UP000015101"/>
    </source>
</evidence>
<dbReference type="KEGG" id="hro:HELRODRAFT_159084"/>
<proteinExistence type="predicted"/>
<evidence type="ECO:0000313" key="7">
    <source>
        <dbReference type="EMBL" id="ESO12528.1"/>
    </source>
</evidence>
<keyword evidence="2 6" id="KW-0812">Transmembrane</keyword>
<dbReference type="Proteomes" id="UP000015101">
    <property type="component" value="Unassembled WGS sequence"/>
</dbReference>
<evidence type="ECO:0000313" key="8">
    <source>
        <dbReference type="EnsemblMetazoa" id="HelroP159084"/>
    </source>
</evidence>